<dbReference type="Pfam" id="PF00723">
    <property type="entry name" value="Glyco_hydro_15"/>
    <property type="match status" value="1"/>
</dbReference>
<dbReference type="PRINTS" id="PR00736">
    <property type="entry name" value="GLHYDRLASE15"/>
</dbReference>
<dbReference type="SUPFAM" id="SSF48208">
    <property type="entry name" value="Six-hairpin glycosidases"/>
    <property type="match status" value="1"/>
</dbReference>
<evidence type="ECO:0000256" key="7">
    <source>
        <dbReference type="ARBA" id="ARBA00023326"/>
    </source>
</evidence>
<dbReference type="GeneID" id="28990287"/>
<dbReference type="InterPro" id="IPR046966">
    <property type="entry name" value="Glucoamylase_active_site"/>
</dbReference>
<reference evidence="13" key="1">
    <citation type="submission" date="2015-06" db="EMBL/GenBank/DDBJ databases">
        <title>Expansion of signal transduction pathways in fungi by whole-genome duplication.</title>
        <authorList>
            <consortium name="DOE Joint Genome Institute"/>
            <person name="Corrochano L.M."/>
            <person name="Kuo A."/>
            <person name="Marcet-Houben M."/>
            <person name="Polaino S."/>
            <person name="Salamov A."/>
            <person name="Villalobos J.M."/>
            <person name="Alvarez M.I."/>
            <person name="Avalos J."/>
            <person name="Benito E.P."/>
            <person name="Benoit I."/>
            <person name="Burger G."/>
            <person name="Camino L.P."/>
            <person name="Canovas D."/>
            <person name="Cerda-Olmedo E."/>
            <person name="Cheng J.-F."/>
            <person name="Dominguez A."/>
            <person name="Elias M."/>
            <person name="Eslava A.P."/>
            <person name="Glaser F."/>
            <person name="Grimwood J."/>
            <person name="Gutierrez G."/>
            <person name="Heitman J."/>
            <person name="Henrissat B."/>
            <person name="Iturriaga E.A."/>
            <person name="Lang B.F."/>
            <person name="Lavin J.L."/>
            <person name="Lee S."/>
            <person name="Li W."/>
            <person name="Lindquist E."/>
            <person name="Lopez-Garcia S."/>
            <person name="Luque E.M."/>
            <person name="Marcos A.T."/>
            <person name="Martin J."/>
            <person name="McCluskey K."/>
            <person name="Medina H.R."/>
            <person name="Miralles-Duran A."/>
            <person name="Miyazaki A."/>
            <person name="Munoz-Torres E."/>
            <person name="Oguiza J.A."/>
            <person name="Ohm R."/>
            <person name="Olmedo M."/>
            <person name="Orejas M."/>
            <person name="Ortiz-Castellanos L."/>
            <person name="Pisabarro A.G."/>
            <person name="Rodriguez-Romero J."/>
            <person name="Ruiz-Herrera J."/>
            <person name="Ruiz-Vazquez R."/>
            <person name="Sanz C."/>
            <person name="Schackwitz W."/>
            <person name="Schmutz J."/>
            <person name="Shahriari M."/>
            <person name="Shelest E."/>
            <person name="Silva-Franco F."/>
            <person name="Soanes D."/>
            <person name="Syed K."/>
            <person name="Tagua V.G."/>
            <person name="Talbot N.J."/>
            <person name="Thon M."/>
            <person name="De vries R.P."/>
            <person name="Wiebenga A."/>
            <person name="Yadav J.S."/>
            <person name="Braun E.L."/>
            <person name="Baker S."/>
            <person name="Garre V."/>
            <person name="Horwitz B."/>
            <person name="Torres-Martinez S."/>
            <person name="Idnurm A."/>
            <person name="Herrera-Estrella A."/>
            <person name="Gabaldon T."/>
            <person name="Grigoriev I.V."/>
        </authorList>
    </citation>
    <scope>NUCLEOTIDE SEQUENCE [LARGE SCALE GENOMIC DNA]</scope>
    <source>
        <strain evidence="13">NRRL 1555(-)</strain>
    </source>
</reference>
<dbReference type="GO" id="GO:0000272">
    <property type="term" value="P:polysaccharide catabolic process"/>
    <property type="evidence" value="ECO:0007669"/>
    <property type="project" value="UniProtKB-KW"/>
</dbReference>
<dbReference type="STRING" id="763407.A0A167PSM9"/>
<dbReference type="PANTHER" id="PTHR31616">
    <property type="entry name" value="TREHALASE"/>
    <property type="match status" value="1"/>
</dbReference>
<dbReference type="InterPro" id="IPR012341">
    <property type="entry name" value="6hp_glycosidase-like_sf"/>
</dbReference>
<evidence type="ECO:0000256" key="3">
    <source>
        <dbReference type="ARBA" id="ARBA00012593"/>
    </source>
</evidence>
<comment type="similarity">
    <text evidence="2">Belongs to the glycosyl hydrolase 15 family.</text>
</comment>
<sequence length="479" mass="53142">MHISRSLVFLSLCMSSVQSAIWQGWSKGRSAGVPPGNTALDDWVEKQEAISLKVILSNINPPGTRRGFFAASLSTSDPDYFYTWTRDAAKVAGVLVHAYDTSRRTDLHDVLIDYVEFQIGTQQTTTLCQCLGEPKFNPDGTGFSGEWGRPQNDGPAVRASTFLLLSQALSQKKYVTNILRPAVYRDLDYIVDNWATPSFDLWEEVLGVHFYTLMVMRRALLQGVAFSRSYEDAIHAANYQGTIGSIEERLESFWSPSRNYILATQDRVRGYEKPSGLDIAIILAANQLSGSIGGSSSSIKDGFFTPDSDKVLATAAALEYSFGTIYPLNQDLPSHLGIAIGRYPEDVYDGHRSSQGNPWFITTSAFTELYYNIILAFKARPTDITVNHINRPFFVKFDSQAVPGKIYVKASDEYNLLLADIAASADRFLATVKYHEQANGSLSEQFNRWTGFQQGARDLTWSHAALISATRARAGRPLA</sequence>
<evidence type="ECO:0000313" key="13">
    <source>
        <dbReference type="Proteomes" id="UP000077315"/>
    </source>
</evidence>
<organism evidence="12 13">
    <name type="scientific">Phycomyces blakesleeanus (strain ATCC 8743b / DSM 1359 / FGSC 10004 / NBRC 33097 / NRRL 1555)</name>
    <dbReference type="NCBI Taxonomy" id="763407"/>
    <lineage>
        <taxon>Eukaryota</taxon>
        <taxon>Fungi</taxon>
        <taxon>Fungi incertae sedis</taxon>
        <taxon>Mucoromycota</taxon>
        <taxon>Mucoromycotina</taxon>
        <taxon>Mucoromycetes</taxon>
        <taxon>Mucorales</taxon>
        <taxon>Phycomycetaceae</taxon>
        <taxon>Phycomyces</taxon>
    </lineage>
</organism>
<dbReference type="InterPro" id="IPR008928">
    <property type="entry name" value="6-hairpin_glycosidase_sf"/>
</dbReference>
<keyword evidence="5" id="KW-0119">Carbohydrate metabolism</keyword>
<dbReference type="InParanoid" id="A0A167PSM9"/>
<evidence type="ECO:0000313" key="12">
    <source>
        <dbReference type="EMBL" id="OAD78468.1"/>
    </source>
</evidence>
<keyword evidence="10" id="KW-0732">Signal</keyword>
<evidence type="ECO:0000256" key="4">
    <source>
        <dbReference type="ARBA" id="ARBA00022801"/>
    </source>
</evidence>
<dbReference type="FunCoup" id="A0A167PSM9">
    <property type="interactions" value="71"/>
</dbReference>
<dbReference type="AlphaFoldDB" id="A0A167PSM9"/>
<evidence type="ECO:0000256" key="2">
    <source>
        <dbReference type="ARBA" id="ARBA00006188"/>
    </source>
</evidence>
<feature type="signal peptide" evidence="10">
    <location>
        <begin position="1"/>
        <end position="19"/>
    </location>
</feature>
<gene>
    <name evidence="12" type="ORF">PHYBLDRAFT_130696</name>
</gene>
<dbReference type="OrthoDB" id="6123450at2759"/>
<evidence type="ECO:0000259" key="11">
    <source>
        <dbReference type="Pfam" id="PF00723"/>
    </source>
</evidence>
<accession>A0A167PSM9</accession>
<dbReference type="Gene3D" id="1.50.10.10">
    <property type="match status" value="1"/>
</dbReference>
<dbReference type="PANTHER" id="PTHR31616:SF9">
    <property type="entry name" value="GLUCOAMYLASE, INTRACELLULAR SPORULATION-SPECIFIC"/>
    <property type="match status" value="1"/>
</dbReference>
<dbReference type="VEuPathDB" id="FungiDB:PHYBLDRAFT_130696"/>
<dbReference type="EC" id="3.2.1.3" evidence="3"/>
<dbReference type="RefSeq" id="XP_018296508.1">
    <property type="nucleotide sequence ID" value="XM_018429381.1"/>
</dbReference>
<protein>
    <recommendedName>
        <fullName evidence="3">glucan 1,4-alpha-glucosidase</fullName>
        <ecNumber evidence="3">3.2.1.3</ecNumber>
    </recommendedName>
    <alternativeName>
        <fullName evidence="9">1,4-alpha-D-glucan glucohydrolase</fullName>
    </alternativeName>
    <alternativeName>
        <fullName evidence="8">Glucan 1,4-alpha-glucosidase</fullName>
    </alternativeName>
</protein>
<evidence type="ECO:0000256" key="9">
    <source>
        <dbReference type="ARBA" id="ARBA00033473"/>
    </source>
</evidence>
<dbReference type="InterPro" id="IPR000165">
    <property type="entry name" value="Glucoamylase"/>
</dbReference>
<keyword evidence="6" id="KW-0326">Glycosidase</keyword>
<evidence type="ECO:0000256" key="6">
    <source>
        <dbReference type="ARBA" id="ARBA00023295"/>
    </source>
</evidence>
<dbReference type="Proteomes" id="UP000077315">
    <property type="component" value="Unassembled WGS sequence"/>
</dbReference>
<dbReference type="GO" id="GO:0000324">
    <property type="term" value="C:fungal-type vacuole"/>
    <property type="evidence" value="ECO:0007669"/>
    <property type="project" value="TreeGrafter"/>
</dbReference>
<keyword evidence="7" id="KW-0624">Polysaccharide degradation</keyword>
<comment type="catalytic activity">
    <reaction evidence="1">
        <text>Hydrolysis of terminal (1-&gt;4)-linked alpha-D-glucose residues successively from non-reducing ends of the chains with release of beta-D-glucose.</text>
        <dbReference type="EC" id="3.2.1.3"/>
    </reaction>
</comment>
<evidence type="ECO:0000256" key="10">
    <source>
        <dbReference type="SAM" id="SignalP"/>
    </source>
</evidence>
<proteinExistence type="inferred from homology"/>
<dbReference type="PROSITE" id="PS00820">
    <property type="entry name" value="GLUCOAMYLASE"/>
    <property type="match status" value="1"/>
</dbReference>
<evidence type="ECO:0000256" key="8">
    <source>
        <dbReference type="ARBA" id="ARBA00033442"/>
    </source>
</evidence>
<dbReference type="InterPro" id="IPR011613">
    <property type="entry name" value="GH15-like"/>
</dbReference>
<feature type="domain" description="GH15-like" evidence="11">
    <location>
        <begin position="51"/>
        <end position="470"/>
    </location>
</feature>
<evidence type="ECO:0000256" key="1">
    <source>
        <dbReference type="ARBA" id="ARBA00001863"/>
    </source>
</evidence>
<dbReference type="EMBL" id="KV440973">
    <property type="protein sequence ID" value="OAD78468.1"/>
    <property type="molecule type" value="Genomic_DNA"/>
</dbReference>
<name>A0A167PSM9_PHYB8</name>
<keyword evidence="13" id="KW-1185">Reference proteome</keyword>
<evidence type="ECO:0000256" key="5">
    <source>
        <dbReference type="ARBA" id="ARBA00023277"/>
    </source>
</evidence>
<keyword evidence="4 12" id="KW-0378">Hydrolase</keyword>
<dbReference type="GO" id="GO:0004339">
    <property type="term" value="F:glucan 1,4-alpha-glucosidase activity"/>
    <property type="evidence" value="ECO:0007669"/>
    <property type="project" value="UniProtKB-EC"/>
</dbReference>
<feature type="chain" id="PRO_5007891285" description="glucan 1,4-alpha-glucosidase" evidence="10">
    <location>
        <begin position="20"/>
        <end position="479"/>
    </location>
</feature>